<proteinExistence type="predicted"/>
<dbReference type="EMBL" id="FNQF01000005">
    <property type="protein sequence ID" value="SEA35969.1"/>
    <property type="molecule type" value="Genomic_DNA"/>
</dbReference>
<dbReference type="Gene3D" id="3.40.50.12370">
    <property type="match status" value="1"/>
</dbReference>
<name>A0A1H4AIY1_9FLAO</name>
<keyword evidence="2" id="KW-1185">Reference proteome</keyword>
<organism evidence="1 2">
    <name type="scientific">Psychroflexus halocasei</name>
    <dbReference type="NCBI Taxonomy" id="908615"/>
    <lineage>
        <taxon>Bacteria</taxon>
        <taxon>Pseudomonadati</taxon>
        <taxon>Bacteroidota</taxon>
        <taxon>Flavobacteriia</taxon>
        <taxon>Flavobacteriales</taxon>
        <taxon>Flavobacteriaceae</taxon>
        <taxon>Psychroflexus</taxon>
    </lineage>
</organism>
<protein>
    <submittedName>
        <fullName evidence="1">Universal stress protein family protein</fullName>
    </submittedName>
</protein>
<reference evidence="1 2" key="1">
    <citation type="submission" date="2016-10" db="EMBL/GenBank/DDBJ databases">
        <authorList>
            <person name="de Groot N.N."/>
        </authorList>
    </citation>
    <scope>NUCLEOTIDE SEQUENCE [LARGE SCALE GENOMIC DNA]</scope>
    <source>
        <strain evidence="1 2">DSM 23581</strain>
    </source>
</reference>
<evidence type="ECO:0000313" key="1">
    <source>
        <dbReference type="EMBL" id="SEA35969.1"/>
    </source>
</evidence>
<sequence length="270" mass="31286">MHLDLRVMNVLVLTDFSEISEHILKYAGTVLHDREVYFTLLNIQLPCSNFNCRGECKDLTEPKFDKNLKTIKPFLDEKHTIKPLFLEGRYIESIRKTVESHEIDLIILGNSHSYQTSNASELDKKTFDIITKIKCHVLLVSKYSEIKIPEKFVLPTDFSISVDHKLFSIIKQLYSVETSELSVLSLPKSDKMSERQSLTKERINRIVSNLDFEYIKNINAANDNLHTEKMFDSGIIFARNLSIFNRIFSKSHQTAQHISDKHLPMLFLHG</sequence>
<gene>
    <name evidence="1" type="ORF">SAMN05421540_10555</name>
</gene>
<evidence type="ECO:0000313" key="2">
    <source>
        <dbReference type="Proteomes" id="UP000198820"/>
    </source>
</evidence>
<dbReference type="SUPFAM" id="SSF52402">
    <property type="entry name" value="Adenine nucleotide alpha hydrolases-like"/>
    <property type="match status" value="1"/>
</dbReference>
<dbReference type="STRING" id="908615.SAMN05421540_10555"/>
<dbReference type="Proteomes" id="UP000198820">
    <property type="component" value="Unassembled WGS sequence"/>
</dbReference>
<accession>A0A1H4AIY1</accession>
<dbReference type="CDD" id="cd00293">
    <property type="entry name" value="USP-like"/>
    <property type="match status" value="1"/>
</dbReference>
<dbReference type="AlphaFoldDB" id="A0A1H4AIY1"/>